<evidence type="ECO:0000313" key="2">
    <source>
        <dbReference type="Proteomes" id="UP001165296"/>
    </source>
</evidence>
<keyword evidence="2" id="KW-1185">Reference proteome</keyword>
<dbReference type="RefSeq" id="WP_226176216.1">
    <property type="nucleotide sequence ID" value="NZ_JAJADR010000003.1"/>
</dbReference>
<dbReference type="Proteomes" id="UP001165296">
    <property type="component" value="Unassembled WGS sequence"/>
</dbReference>
<dbReference type="EMBL" id="JAJADR010000003">
    <property type="protein sequence ID" value="MCB2408810.1"/>
    <property type="molecule type" value="Genomic_DNA"/>
</dbReference>
<name>A0ABS8ARF3_9BACT</name>
<reference evidence="1" key="1">
    <citation type="submission" date="2021-10" db="EMBL/GenBank/DDBJ databases">
        <authorList>
            <person name="Dean J.D."/>
            <person name="Kim M.K."/>
            <person name="Newey C.N."/>
            <person name="Stoker T.S."/>
            <person name="Thompson D.W."/>
            <person name="Grose J.H."/>
        </authorList>
    </citation>
    <scope>NUCLEOTIDE SEQUENCE</scope>
    <source>
        <strain evidence="1">BT178</strain>
    </source>
</reference>
<comment type="caution">
    <text evidence="1">The sequence shown here is derived from an EMBL/GenBank/DDBJ whole genome shotgun (WGS) entry which is preliminary data.</text>
</comment>
<protein>
    <submittedName>
        <fullName evidence="1">Uncharacterized protein</fullName>
    </submittedName>
</protein>
<sequence>MTTLDNLVAVREILQCHHLLVNQLTEGPAPVATGTEPDCPAIKQALQAAGFPATHTTTSEE</sequence>
<organism evidence="1 2">
    <name type="scientific">Hymenobacter lucidus</name>
    <dbReference type="NCBI Taxonomy" id="2880930"/>
    <lineage>
        <taxon>Bacteria</taxon>
        <taxon>Pseudomonadati</taxon>
        <taxon>Bacteroidota</taxon>
        <taxon>Cytophagia</taxon>
        <taxon>Cytophagales</taxon>
        <taxon>Hymenobacteraceae</taxon>
        <taxon>Hymenobacter</taxon>
    </lineage>
</organism>
<gene>
    <name evidence="1" type="ORF">LGH74_12550</name>
</gene>
<evidence type="ECO:0000313" key="1">
    <source>
        <dbReference type="EMBL" id="MCB2408810.1"/>
    </source>
</evidence>
<proteinExistence type="predicted"/>
<accession>A0ABS8ARF3</accession>